<proteinExistence type="predicted"/>
<dbReference type="EMBL" id="AVOT02004964">
    <property type="protein sequence ID" value="MBW0477891.1"/>
    <property type="molecule type" value="Genomic_DNA"/>
</dbReference>
<evidence type="ECO:0000313" key="1">
    <source>
        <dbReference type="EMBL" id="MBW0477891.1"/>
    </source>
</evidence>
<organism evidence="1 2">
    <name type="scientific">Austropuccinia psidii MF-1</name>
    <dbReference type="NCBI Taxonomy" id="1389203"/>
    <lineage>
        <taxon>Eukaryota</taxon>
        <taxon>Fungi</taxon>
        <taxon>Dikarya</taxon>
        <taxon>Basidiomycota</taxon>
        <taxon>Pucciniomycotina</taxon>
        <taxon>Pucciniomycetes</taxon>
        <taxon>Pucciniales</taxon>
        <taxon>Sphaerophragmiaceae</taxon>
        <taxon>Austropuccinia</taxon>
    </lineage>
</organism>
<name>A0A9Q3C7X5_9BASI</name>
<sequence length="114" mass="13663">MSRIGDWGERAYIHFYRRGLGSRRLDQWASYDGNFDTLQELMDITLELDNRYHERQKEKGSHKKRRLLSLDPNLQGLLKTHLQKGLTIRRIRRARNFKLQRESPILISSIRTIN</sequence>
<dbReference type="OrthoDB" id="5552562at2759"/>
<reference evidence="1" key="1">
    <citation type="submission" date="2021-03" db="EMBL/GenBank/DDBJ databases">
        <title>Draft genome sequence of rust myrtle Austropuccinia psidii MF-1, a brazilian biotype.</title>
        <authorList>
            <person name="Quecine M.C."/>
            <person name="Pachon D.M.R."/>
            <person name="Bonatelli M.L."/>
            <person name="Correr F.H."/>
            <person name="Franceschini L.M."/>
            <person name="Leite T.F."/>
            <person name="Margarido G.R.A."/>
            <person name="Almeida C.A."/>
            <person name="Ferrarezi J.A."/>
            <person name="Labate C.A."/>
        </authorList>
    </citation>
    <scope>NUCLEOTIDE SEQUENCE</scope>
    <source>
        <strain evidence="1">MF-1</strain>
    </source>
</reference>
<protein>
    <submittedName>
        <fullName evidence="1">Uncharacterized protein</fullName>
    </submittedName>
</protein>
<dbReference type="AlphaFoldDB" id="A0A9Q3C7X5"/>
<gene>
    <name evidence="1" type="ORF">O181_017606</name>
</gene>
<dbReference type="Proteomes" id="UP000765509">
    <property type="component" value="Unassembled WGS sequence"/>
</dbReference>
<evidence type="ECO:0000313" key="2">
    <source>
        <dbReference type="Proteomes" id="UP000765509"/>
    </source>
</evidence>
<accession>A0A9Q3C7X5</accession>
<keyword evidence="2" id="KW-1185">Reference proteome</keyword>
<comment type="caution">
    <text evidence="1">The sequence shown here is derived from an EMBL/GenBank/DDBJ whole genome shotgun (WGS) entry which is preliminary data.</text>
</comment>